<dbReference type="InterPro" id="IPR011051">
    <property type="entry name" value="RmlC_Cupin_sf"/>
</dbReference>
<accession>A0A0W8FVY2</accession>
<dbReference type="EMBL" id="LNQE01000784">
    <property type="protein sequence ID" value="KUG25002.1"/>
    <property type="molecule type" value="Genomic_DNA"/>
</dbReference>
<evidence type="ECO:0000313" key="1">
    <source>
        <dbReference type="EMBL" id="KUG25002.1"/>
    </source>
</evidence>
<dbReference type="InterPro" id="IPR014710">
    <property type="entry name" value="RmlC-like_jellyroll"/>
</dbReference>
<dbReference type="AlphaFoldDB" id="A0A0W8FVY2"/>
<reference evidence="1" key="1">
    <citation type="journal article" date="2015" name="Proc. Natl. Acad. Sci. U.S.A.">
        <title>Networks of energetic and metabolic interactions define dynamics in microbial communities.</title>
        <authorList>
            <person name="Embree M."/>
            <person name="Liu J.K."/>
            <person name="Al-Bassam M.M."/>
            <person name="Zengler K."/>
        </authorList>
    </citation>
    <scope>NUCLEOTIDE SEQUENCE</scope>
</reference>
<sequence>MSDKQKTILDAIKQNDGIIRLKPAWVARDFLPSGGRLGLPDDQYELGERGGICERWVGSTTKADNKVSVPNEGLSILNIDNDEDISLKEAVELFPKDILGEEYSKNHDGLKRLPKIFDYKYRLPYHIHQMEHHAKLVGCNSKEEAYYFPEDVPLGEEAETYFGVHPYIAQQKKFDLLLPHMIDWKDDTILQHARAFKQIPGDGYHVPSGTLHAPGSALTIELQEDSDVFAMLQPKTGGKIIDKELLWKDVTKKDRKEKGEKIILEMINWEISGDPYFYENRHTPPILIDETKQEGGEEYWIFYNTNKFSGKKLVVKPGGKYISKDEGVYNILVWRGKGTFDGLEIEGENFEQDELIVCHDKAVKEIEVTNRGKRDLIIYKFFGPDINDVPMLPKYEGK</sequence>
<comment type="caution">
    <text evidence="1">The sequence shown here is derived from an EMBL/GenBank/DDBJ whole genome shotgun (WGS) entry which is preliminary data.</text>
</comment>
<proteinExistence type="predicted"/>
<protein>
    <recommendedName>
        <fullName evidence="2">Mannose-6-phosphate isomerase</fullName>
    </recommendedName>
</protein>
<evidence type="ECO:0008006" key="2">
    <source>
        <dbReference type="Google" id="ProtNLM"/>
    </source>
</evidence>
<gene>
    <name evidence="1" type="ORF">ASZ90_005182</name>
</gene>
<organism evidence="1">
    <name type="scientific">hydrocarbon metagenome</name>
    <dbReference type="NCBI Taxonomy" id="938273"/>
    <lineage>
        <taxon>unclassified sequences</taxon>
        <taxon>metagenomes</taxon>
        <taxon>ecological metagenomes</taxon>
    </lineage>
</organism>
<dbReference type="Gene3D" id="2.60.120.10">
    <property type="entry name" value="Jelly Rolls"/>
    <property type="match status" value="1"/>
</dbReference>
<name>A0A0W8FVY2_9ZZZZ</name>
<dbReference type="SUPFAM" id="SSF51182">
    <property type="entry name" value="RmlC-like cupins"/>
    <property type="match status" value="1"/>
</dbReference>